<dbReference type="InterPro" id="IPR052029">
    <property type="entry name" value="PpiD_chaperone"/>
</dbReference>
<dbReference type="GO" id="GO:0005886">
    <property type="term" value="C:plasma membrane"/>
    <property type="evidence" value="ECO:0007669"/>
    <property type="project" value="UniProtKB-SubCell"/>
</dbReference>
<dbReference type="InterPro" id="IPR000297">
    <property type="entry name" value="PPIase_PpiC"/>
</dbReference>
<protein>
    <submittedName>
        <fullName evidence="10">Peptidyl-prolyl cis-trans isomerase PpiD</fullName>
        <ecNumber evidence="10">5.2.1.8</ecNumber>
    </submittedName>
</protein>
<keyword evidence="5 8" id="KW-0472">Membrane</keyword>
<keyword evidence="10" id="KW-0413">Isomerase</keyword>
<evidence type="ECO:0000256" key="6">
    <source>
        <dbReference type="ARBA" id="ARBA00023186"/>
    </source>
</evidence>
<dbReference type="EMBL" id="FPHK01000015">
    <property type="protein sequence ID" value="SFV54972.1"/>
    <property type="molecule type" value="Genomic_DNA"/>
</dbReference>
<evidence type="ECO:0000256" key="7">
    <source>
        <dbReference type="ARBA" id="ARBA00038408"/>
    </source>
</evidence>
<gene>
    <name evidence="10" type="ORF">MNB_SM-6-1575</name>
</gene>
<evidence type="ECO:0000259" key="9">
    <source>
        <dbReference type="Pfam" id="PF13145"/>
    </source>
</evidence>
<keyword evidence="3 8" id="KW-0812">Transmembrane</keyword>
<evidence type="ECO:0000313" key="10">
    <source>
        <dbReference type="EMBL" id="SFV54972.1"/>
    </source>
</evidence>
<dbReference type="SUPFAM" id="SSF109998">
    <property type="entry name" value="Triger factor/SurA peptide-binding domain-like"/>
    <property type="match status" value="1"/>
</dbReference>
<evidence type="ECO:0000256" key="4">
    <source>
        <dbReference type="ARBA" id="ARBA00022989"/>
    </source>
</evidence>
<dbReference type="Pfam" id="PF13624">
    <property type="entry name" value="SurA_N_3"/>
    <property type="match status" value="1"/>
</dbReference>
<evidence type="ECO:0000256" key="5">
    <source>
        <dbReference type="ARBA" id="ARBA00023136"/>
    </source>
</evidence>
<proteinExistence type="inferred from homology"/>
<sequence>MITWMQRHKKWLIITIWISTIAFIGAGFVGWGQYKYGSKASAVAKVGDVSISMSELQKAYSRLYQQYNKMLQGNFDEEKAKQFGLQKQALQQLIQQALLVNLAKSYDLMVSDIELFHVIKSQKVFYKNGAFDKETYKLILSQNRMTPKEYEKGLRRELLIQKAIKLLPVKASENEAKILDTLLSIADKIDYKILSENMITIKPTEQELKTFWGKQKENFMTDKSYEINFVKQPLVSKKYDDATVTKYYKENKMHFKDAEGKILPLDKAKTAIIQELNAKASKDTALRTYIAFKKGKLNPNIKKETLTISKSNNPLGTAVLQKIQILSLTKPYAKPILVNNTYYIIELVKINPAMPKSYEAAKAEVLPLYIEQKRKEKLLALANSSMDNFVGKTTDFITVSSVNAINGLSKEETGEFLQKLFITHKKKSFIILKDGKIVLYNILEQKLLNNKNSNESDVIARLKSTLFSEGLMKTLQNKYKTEIFIKGL</sequence>
<dbReference type="GO" id="GO:0003755">
    <property type="term" value="F:peptidyl-prolyl cis-trans isomerase activity"/>
    <property type="evidence" value="ECO:0007669"/>
    <property type="project" value="UniProtKB-EC"/>
</dbReference>
<dbReference type="Pfam" id="PF13145">
    <property type="entry name" value="Rotamase_2"/>
    <property type="match status" value="1"/>
</dbReference>
<dbReference type="InterPro" id="IPR027304">
    <property type="entry name" value="Trigger_fact/SurA_dom_sf"/>
</dbReference>
<accession>A0A1W1BNA9</accession>
<evidence type="ECO:0000256" key="3">
    <source>
        <dbReference type="ARBA" id="ARBA00022692"/>
    </source>
</evidence>
<dbReference type="PANTHER" id="PTHR47529">
    <property type="entry name" value="PEPTIDYL-PROLYL CIS-TRANS ISOMERASE D"/>
    <property type="match status" value="1"/>
</dbReference>
<reference evidence="10" key="1">
    <citation type="submission" date="2016-10" db="EMBL/GenBank/DDBJ databases">
        <authorList>
            <person name="de Groot N.N."/>
        </authorList>
    </citation>
    <scope>NUCLEOTIDE SEQUENCE</scope>
</reference>
<comment type="subcellular location">
    <subcellularLocation>
        <location evidence="1">Cell membrane</location>
        <topology evidence="1">Single-pass type II membrane protein</topology>
    </subcellularLocation>
</comment>
<evidence type="ECO:0000256" key="8">
    <source>
        <dbReference type="SAM" id="Phobius"/>
    </source>
</evidence>
<feature type="domain" description="PpiC" evidence="9">
    <location>
        <begin position="240"/>
        <end position="362"/>
    </location>
</feature>
<evidence type="ECO:0000256" key="2">
    <source>
        <dbReference type="ARBA" id="ARBA00022475"/>
    </source>
</evidence>
<dbReference type="Gene3D" id="1.10.4030.10">
    <property type="entry name" value="Porin chaperone SurA, peptide-binding domain"/>
    <property type="match status" value="1"/>
</dbReference>
<comment type="similarity">
    <text evidence="7">Belongs to the PpiD chaperone family.</text>
</comment>
<dbReference type="EC" id="5.2.1.8" evidence="10"/>
<keyword evidence="4 8" id="KW-1133">Transmembrane helix</keyword>
<organism evidence="10">
    <name type="scientific">hydrothermal vent metagenome</name>
    <dbReference type="NCBI Taxonomy" id="652676"/>
    <lineage>
        <taxon>unclassified sequences</taxon>
        <taxon>metagenomes</taxon>
        <taxon>ecological metagenomes</taxon>
    </lineage>
</organism>
<name>A0A1W1BNA9_9ZZZZ</name>
<keyword evidence="2" id="KW-1003">Cell membrane</keyword>
<feature type="transmembrane region" description="Helical" evidence="8">
    <location>
        <begin position="12"/>
        <end position="31"/>
    </location>
</feature>
<evidence type="ECO:0000256" key="1">
    <source>
        <dbReference type="ARBA" id="ARBA00004401"/>
    </source>
</evidence>
<dbReference type="AlphaFoldDB" id="A0A1W1BNA9"/>
<keyword evidence="6" id="KW-0143">Chaperone</keyword>
<dbReference type="PANTHER" id="PTHR47529:SF1">
    <property type="entry name" value="PERIPLASMIC CHAPERONE PPID"/>
    <property type="match status" value="1"/>
</dbReference>